<sequence length="223" mass="24916">MFLQSPKEPRTCWNRPSTGRNGNAASRLFYTFLALSRYLDHHRHHTVTVHASSRLSLTPQYCLLTLLSTRFSLVLLACTSFPAQSISFHLTSTVVSYILSLLNKTAKRCRLLTKDKMKKVLRTAITHAVDGKAWQKLANPTAGRGKMLQANAGKVPSTIKQWREANGGTHAVMADVFVKKDGTKEDVEEGLEAAINYVHVFLSLNPGFYTRLAVLSDVFLLLR</sequence>
<dbReference type="GeneID" id="64703312"/>
<gene>
    <name evidence="1" type="ORF">F5147DRAFT_769636</name>
</gene>
<evidence type="ECO:0000313" key="1">
    <source>
        <dbReference type="EMBL" id="KAG2115176.1"/>
    </source>
</evidence>
<keyword evidence="2" id="KW-1185">Reference proteome</keyword>
<accession>A0A9P7JYF4</accession>
<name>A0A9P7JYF4_9AGAM</name>
<dbReference type="RefSeq" id="XP_041296893.1">
    <property type="nucleotide sequence ID" value="XM_041441053.1"/>
</dbReference>
<dbReference type="OrthoDB" id="2787676at2759"/>
<dbReference type="Proteomes" id="UP000823399">
    <property type="component" value="Unassembled WGS sequence"/>
</dbReference>
<proteinExistence type="predicted"/>
<reference evidence="1" key="1">
    <citation type="journal article" date="2020" name="New Phytol.">
        <title>Comparative genomics reveals dynamic genome evolution in host specialist ectomycorrhizal fungi.</title>
        <authorList>
            <person name="Lofgren L.A."/>
            <person name="Nguyen N.H."/>
            <person name="Vilgalys R."/>
            <person name="Ruytinx J."/>
            <person name="Liao H.L."/>
            <person name="Branco S."/>
            <person name="Kuo A."/>
            <person name="LaButti K."/>
            <person name="Lipzen A."/>
            <person name="Andreopoulos W."/>
            <person name="Pangilinan J."/>
            <person name="Riley R."/>
            <person name="Hundley H."/>
            <person name="Na H."/>
            <person name="Barry K."/>
            <person name="Grigoriev I.V."/>
            <person name="Stajich J.E."/>
            <person name="Kennedy P.G."/>
        </authorList>
    </citation>
    <scope>NUCLEOTIDE SEQUENCE</scope>
    <source>
        <strain evidence="1">FC423</strain>
    </source>
</reference>
<protein>
    <submittedName>
        <fullName evidence="1">Uncharacterized protein</fullName>
    </submittedName>
</protein>
<evidence type="ECO:0000313" key="2">
    <source>
        <dbReference type="Proteomes" id="UP000823399"/>
    </source>
</evidence>
<organism evidence="1 2">
    <name type="scientific">Suillus discolor</name>
    <dbReference type="NCBI Taxonomy" id="1912936"/>
    <lineage>
        <taxon>Eukaryota</taxon>
        <taxon>Fungi</taxon>
        <taxon>Dikarya</taxon>
        <taxon>Basidiomycota</taxon>
        <taxon>Agaricomycotina</taxon>
        <taxon>Agaricomycetes</taxon>
        <taxon>Agaricomycetidae</taxon>
        <taxon>Boletales</taxon>
        <taxon>Suillineae</taxon>
        <taxon>Suillaceae</taxon>
        <taxon>Suillus</taxon>
    </lineage>
</organism>
<dbReference type="AlphaFoldDB" id="A0A9P7JYF4"/>
<comment type="caution">
    <text evidence="1">The sequence shown here is derived from an EMBL/GenBank/DDBJ whole genome shotgun (WGS) entry which is preliminary data.</text>
</comment>
<dbReference type="EMBL" id="JABBWM010000008">
    <property type="protein sequence ID" value="KAG2115176.1"/>
    <property type="molecule type" value="Genomic_DNA"/>
</dbReference>